<evidence type="ECO:0000313" key="3">
    <source>
        <dbReference type="Proteomes" id="UP001589590"/>
    </source>
</evidence>
<sequence>MISALAIVFALTFSTNMNATTAVSSVEAPTTVALASTHFTSVALTGNWYDIIFSWVKCKICGAKNCKIKHNTSNCKKCHRPHKGNCNGGGGSTPSVPLDGGLGFLMLGAAAFGVKKLRGDKKAKS</sequence>
<gene>
    <name evidence="2" type="ORF">ACFFU1_16940</name>
</gene>
<feature type="signal peptide" evidence="1">
    <location>
        <begin position="1"/>
        <end position="19"/>
    </location>
</feature>
<name>A0ABV5H407_9FLAO</name>
<evidence type="ECO:0000313" key="2">
    <source>
        <dbReference type="EMBL" id="MFB9106597.1"/>
    </source>
</evidence>
<dbReference type="EMBL" id="JBHMFA010000018">
    <property type="protein sequence ID" value="MFB9106597.1"/>
    <property type="molecule type" value="Genomic_DNA"/>
</dbReference>
<feature type="chain" id="PRO_5045061045" evidence="1">
    <location>
        <begin position="20"/>
        <end position="125"/>
    </location>
</feature>
<organism evidence="2 3">
    <name type="scientific">Algibacter miyuki</name>
    <dbReference type="NCBI Taxonomy" id="1306933"/>
    <lineage>
        <taxon>Bacteria</taxon>
        <taxon>Pseudomonadati</taxon>
        <taxon>Bacteroidota</taxon>
        <taxon>Flavobacteriia</taxon>
        <taxon>Flavobacteriales</taxon>
        <taxon>Flavobacteriaceae</taxon>
        <taxon>Algibacter</taxon>
    </lineage>
</organism>
<evidence type="ECO:0000256" key="1">
    <source>
        <dbReference type="SAM" id="SignalP"/>
    </source>
</evidence>
<reference evidence="2 3" key="1">
    <citation type="submission" date="2024-09" db="EMBL/GenBank/DDBJ databases">
        <authorList>
            <person name="Sun Q."/>
            <person name="Mori K."/>
        </authorList>
    </citation>
    <scope>NUCLEOTIDE SEQUENCE [LARGE SCALE GENOMIC DNA]</scope>
    <source>
        <strain evidence="2 3">CECT 8300</strain>
    </source>
</reference>
<dbReference type="Proteomes" id="UP001589590">
    <property type="component" value="Unassembled WGS sequence"/>
</dbReference>
<dbReference type="RefSeq" id="WP_290270684.1">
    <property type="nucleotide sequence ID" value="NZ_JAUFQP010000010.1"/>
</dbReference>
<accession>A0ABV5H407</accession>
<keyword evidence="1" id="KW-0732">Signal</keyword>
<proteinExistence type="predicted"/>
<dbReference type="NCBIfam" id="NF046080">
    <property type="entry name" value="PID_CTERM"/>
    <property type="match status" value="1"/>
</dbReference>
<dbReference type="InterPro" id="IPR058207">
    <property type="entry name" value="PID_CTERM"/>
</dbReference>
<comment type="caution">
    <text evidence="2">The sequence shown here is derived from an EMBL/GenBank/DDBJ whole genome shotgun (WGS) entry which is preliminary data.</text>
</comment>
<protein>
    <submittedName>
        <fullName evidence="2">PID-CTERM protein-sorting domain-containing protein</fullName>
    </submittedName>
</protein>
<keyword evidence="3" id="KW-1185">Reference proteome</keyword>